<gene>
    <name evidence="2" type="ORF">SAMN05216189_100287</name>
    <name evidence="3" type="ORF">SAMN06295949_103171</name>
</gene>
<proteinExistence type="predicted"/>
<accession>A0A239FEU3</accession>
<sequence length="83" mass="8925">MKTTILFISAALLASPVFAADRCSDNLQRIDESMQSTNSSDSVQEQAMRLQEKAAQAQEQGNTQACVAMTEKALKLLKASSSS</sequence>
<organism evidence="2 5">
    <name type="scientific">Pseudomonas delhiensis</name>
    <dbReference type="NCBI Taxonomy" id="366289"/>
    <lineage>
        <taxon>Bacteria</taxon>
        <taxon>Pseudomonadati</taxon>
        <taxon>Pseudomonadota</taxon>
        <taxon>Gammaproteobacteria</taxon>
        <taxon>Pseudomonadales</taxon>
        <taxon>Pseudomonadaceae</taxon>
        <taxon>Pseudomonas</taxon>
    </lineage>
</organism>
<protein>
    <recommendedName>
        <fullName evidence="6">Secreted protein</fullName>
    </recommendedName>
</protein>
<dbReference type="Proteomes" id="UP000199693">
    <property type="component" value="Unassembled WGS sequence"/>
</dbReference>
<dbReference type="AlphaFoldDB" id="A0A239FEU3"/>
<reference evidence="3 4" key="2">
    <citation type="submission" date="2017-06" db="EMBL/GenBank/DDBJ databases">
        <authorList>
            <person name="Varghese N."/>
            <person name="Submissions S."/>
        </authorList>
    </citation>
    <scope>NUCLEOTIDE SEQUENCE [LARGE SCALE GENOMIC DNA]</scope>
    <source>
        <strain evidence="3 4">RLD-1</strain>
    </source>
</reference>
<dbReference type="RefSeq" id="WP_009613086.1">
    <property type="nucleotide sequence ID" value="NZ_FNEC01000002.1"/>
</dbReference>
<keyword evidence="4" id="KW-1185">Reference proteome</keyword>
<evidence type="ECO:0000313" key="3">
    <source>
        <dbReference type="EMBL" id="SNS55038.1"/>
    </source>
</evidence>
<name>A0A239FEU3_9PSED</name>
<evidence type="ECO:0000313" key="5">
    <source>
        <dbReference type="Proteomes" id="UP000199693"/>
    </source>
</evidence>
<keyword evidence="1" id="KW-0732">Signal</keyword>
<feature type="signal peptide" evidence="1">
    <location>
        <begin position="1"/>
        <end position="19"/>
    </location>
</feature>
<dbReference type="EMBL" id="FZPC01000003">
    <property type="protein sequence ID" value="SNS55038.1"/>
    <property type="molecule type" value="Genomic_DNA"/>
</dbReference>
<evidence type="ECO:0000313" key="4">
    <source>
        <dbReference type="Proteomes" id="UP000198309"/>
    </source>
</evidence>
<dbReference type="EMBL" id="FNEC01000002">
    <property type="protein sequence ID" value="SDI08852.1"/>
    <property type="molecule type" value="Genomic_DNA"/>
</dbReference>
<feature type="chain" id="PRO_5011556577" description="Secreted protein" evidence="1">
    <location>
        <begin position="20"/>
        <end position="83"/>
    </location>
</feature>
<evidence type="ECO:0000256" key="1">
    <source>
        <dbReference type="SAM" id="SignalP"/>
    </source>
</evidence>
<evidence type="ECO:0000313" key="2">
    <source>
        <dbReference type="EMBL" id="SDI08852.1"/>
    </source>
</evidence>
<dbReference type="Proteomes" id="UP000198309">
    <property type="component" value="Unassembled WGS sequence"/>
</dbReference>
<reference evidence="2 5" key="1">
    <citation type="submission" date="2016-10" db="EMBL/GenBank/DDBJ databases">
        <authorList>
            <person name="de Groot N.N."/>
        </authorList>
    </citation>
    <scope>NUCLEOTIDE SEQUENCE [LARGE SCALE GENOMIC DNA]</scope>
    <source>
        <strain evidence="2 5">CCM 7361</strain>
    </source>
</reference>
<evidence type="ECO:0008006" key="6">
    <source>
        <dbReference type="Google" id="ProtNLM"/>
    </source>
</evidence>